<accession>X0Z0D8</accession>
<comment type="caution">
    <text evidence="1">The sequence shown here is derived from an EMBL/GenBank/DDBJ whole genome shotgun (WGS) entry which is preliminary data.</text>
</comment>
<feature type="non-terminal residue" evidence="1">
    <location>
        <position position="237"/>
    </location>
</feature>
<dbReference type="AlphaFoldDB" id="X0Z0D8"/>
<name>X0Z0D8_9ZZZZ</name>
<reference evidence="1" key="1">
    <citation type="journal article" date="2014" name="Front. Microbiol.">
        <title>High frequency of phylogenetically diverse reductive dehalogenase-homologous genes in deep subseafloor sedimentary metagenomes.</title>
        <authorList>
            <person name="Kawai M."/>
            <person name="Futagami T."/>
            <person name="Toyoda A."/>
            <person name="Takaki Y."/>
            <person name="Nishi S."/>
            <person name="Hori S."/>
            <person name="Arai W."/>
            <person name="Tsubouchi T."/>
            <person name="Morono Y."/>
            <person name="Uchiyama I."/>
            <person name="Ito T."/>
            <person name="Fujiyama A."/>
            <person name="Inagaki F."/>
            <person name="Takami H."/>
        </authorList>
    </citation>
    <scope>NUCLEOTIDE SEQUENCE</scope>
    <source>
        <strain evidence="1">Expedition CK06-06</strain>
    </source>
</reference>
<evidence type="ECO:0000313" key="1">
    <source>
        <dbReference type="EMBL" id="GAG52132.1"/>
    </source>
</evidence>
<proteinExistence type="predicted"/>
<sequence>LGFQRLDGVQVRLTPYDLDPGASTVLDSITMLSYVADYTGNLLISTDDLAQFAAAWNADPQDVRYEIGPASGIVPDLTPQPDGVLDFEDLTVFAQMWNWSFAHHGFAKSIPVLAKAISENPTIRLTQRMPQDLYRWDGTILVDLFVDGAEGLMMVDGVISYAPGSLQLMEVADGGYLRQFFEATPLLSQVSPDSSQALFALAGLGTVEPGSIDDLPVATLRFKPKVHEIQPLILDYT</sequence>
<gene>
    <name evidence="1" type="ORF">S01H1_75891</name>
</gene>
<dbReference type="EMBL" id="BARS01050887">
    <property type="protein sequence ID" value="GAG52132.1"/>
    <property type="molecule type" value="Genomic_DNA"/>
</dbReference>
<protein>
    <submittedName>
        <fullName evidence="1">Uncharacterized protein</fullName>
    </submittedName>
</protein>
<organism evidence="1">
    <name type="scientific">marine sediment metagenome</name>
    <dbReference type="NCBI Taxonomy" id="412755"/>
    <lineage>
        <taxon>unclassified sequences</taxon>
        <taxon>metagenomes</taxon>
        <taxon>ecological metagenomes</taxon>
    </lineage>
</organism>
<feature type="non-terminal residue" evidence="1">
    <location>
        <position position="1"/>
    </location>
</feature>